<keyword evidence="7" id="KW-0677">Repeat</keyword>
<evidence type="ECO:0000256" key="7">
    <source>
        <dbReference type="ARBA" id="ARBA00022737"/>
    </source>
</evidence>
<dbReference type="GO" id="GO:0030515">
    <property type="term" value="F:snoRNA binding"/>
    <property type="evidence" value="ECO:0007669"/>
    <property type="project" value="TreeGrafter"/>
</dbReference>
<dbReference type="SUPFAM" id="SSF48371">
    <property type="entry name" value="ARM repeat"/>
    <property type="match status" value="1"/>
</dbReference>
<keyword evidence="5 11" id="KW-0690">Ribosome biogenesis</keyword>
<dbReference type="InterPro" id="IPR012954">
    <property type="entry name" value="BP28_C_dom"/>
</dbReference>
<dbReference type="GO" id="GO:0034455">
    <property type="term" value="C:t-UTP complex"/>
    <property type="evidence" value="ECO:0007669"/>
    <property type="project" value="TreeGrafter"/>
</dbReference>
<dbReference type="PANTHER" id="PTHR13457">
    <property type="entry name" value="BAP28"/>
    <property type="match status" value="1"/>
</dbReference>
<dbReference type="InterPro" id="IPR011989">
    <property type="entry name" value="ARM-like"/>
</dbReference>
<evidence type="ECO:0000256" key="6">
    <source>
        <dbReference type="ARBA" id="ARBA00022552"/>
    </source>
</evidence>
<proteinExistence type="inferred from homology"/>
<keyword evidence="8 11" id="KW-0539">Nucleus</keyword>
<keyword evidence="11" id="KW-0472">Membrane</keyword>
<dbReference type="EMBL" id="APWK03000028">
    <property type="protein sequence ID" value="PHH54298.1"/>
    <property type="molecule type" value="Genomic_DNA"/>
</dbReference>
<keyword evidence="14" id="KW-1185">Reference proteome</keyword>
<dbReference type="Pfam" id="PF02985">
    <property type="entry name" value="HEAT"/>
    <property type="match status" value="1"/>
</dbReference>
<dbReference type="InterPro" id="IPR056473">
    <property type="entry name" value="HEAT_Utp10/HEAT1"/>
</dbReference>
<dbReference type="STRING" id="1035309.A0A2C5X3A7"/>
<comment type="caution">
    <text evidence="13">The sequence shown here is derived from an EMBL/GenBank/DDBJ whole genome shotgun (WGS) entry which is preliminary data.</text>
</comment>
<comment type="subunit">
    <text evidence="3 11">Component of the ribosomal small subunit (SSU) processome.</text>
</comment>
<dbReference type="InterPro" id="IPR016024">
    <property type="entry name" value="ARM-type_fold"/>
</dbReference>
<evidence type="ECO:0000256" key="9">
    <source>
        <dbReference type="ARBA" id="ARBA00023274"/>
    </source>
</evidence>
<evidence type="ECO:0000256" key="3">
    <source>
        <dbReference type="ARBA" id="ARBA00011399"/>
    </source>
</evidence>
<name>A0A2C5X3A7_9PEZI</name>
<dbReference type="OrthoDB" id="31183at2759"/>
<dbReference type="PANTHER" id="PTHR13457:SF1">
    <property type="entry name" value="HEAT REPEAT-CONTAINING PROTEIN 1"/>
    <property type="match status" value="1"/>
</dbReference>
<organism evidence="13 14">
    <name type="scientific">Ceratocystis fimbriata CBS 114723</name>
    <dbReference type="NCBI Taxonomy" id="1035309"/>
    <lineage>
        <taxon>Eukaryota</taxon>
        <taxon>Fungi</taxon>
        <taxon>Dikarya</taxon>
        <taxon>Ascomycota</taxon>
        <taxon>Pezizomycotina</taxon>
        <taxon>Sordariomycetes</taxon>
        <taxon>Hypocreomycetidae</taxon>
        <taxon>Microascales</taxon>
        <taxon>Ceratocystidaceae</taxon>
        <taxon>Ceratocystis</taxon>
    </lineage>
</organism>
<dbReference type="SMART" id="SM01036">
    <property type="entry name" value="BP28CT"/>
    <property type="match status" value="1"/>
</dbReference>
<dbReference type="GO" id="GO:0030686">
    <property type="term" value="C:90S preribosome"/>
    <property type="evidence" value="ECO:0007669"/>
    <property type="project" value="TreeGrafter"/>
</dbReference>
<dbReference type="GO" id="GO:0032040">
    <property type="term" value="C:small-subunit processome"/>
    <property type="evidence" value="ECO:0007669"/>
    <property type="project" value="TreeGrafter"/>
</dbReference>
<evidence type="ECO:0000256" key="2">
    <source>
        <dbReference type="ARBA" id="ARBA00010559"/>
    </source>
</evidence>
<evidence type="ECO:0000256" key="11">
    <source>
        <dbReference type="RuleBase" id="RU367065"/>
    </source>
</evidence>
<evidence type="ECO:0000256" key="8">
    <source>
        <dbReference type="ARBA" id="ARBA00023242"/>
    </source>
</evidence>
<evidence type="ECO:0000313" key="14">
    <source>
        <dbReference type="Proteomes" id="UP000222788"/>
    </source>
</evidence>
<keyword evidence="11" id="KW-1133">Transmembrane helix</keyword>
<comment type="function">
    <text evidence="10">Involved in nucleolar processing of pre-18S ribosomal RNA. Involved in ribosome biosynthesis.</text>
</comment>
<dbReference type="Proteomes" id="UP000222788">
    <property type="component" value="Unassembled WGS sequence"/>
</dbReference>
<evidence type="ECO:0000256" key="4">
    <source>
        <dbReference type="ARBA" id="ARBA00015399"/>
    </source>
</evidence>
<dbReference type="GO" id="GO:0000462">
    <property type="term" value="P:maturation of SSU-rRNA from tricistronic rRNA transcript (SSU-rRNA, 5.8S rRNA, LSU-rRNA)"/>
    <property type="evidence" value="ECO:0007669"/>
    <property type="project" value="TreeGrafter"/>
</dbReference>
<dbReference type="GO" id="GO:0045943">
    <property type="term" value="P:positive regulation of transcription by RNA polymerase I"/>
    <property type="evidence" value="ECO:0007669"/>
    <property type="project" value="TreeGrafter"/>
</dbReference>
<gene>
    <name evidence="13" type="primary">UTP10</name>
    <name evidence="13" type="ORF">CFIMG_000699RA</name>
</gene>
<evidence type="ECO:0000256" key="5">
    <source>
        <dbReference type="ARBA" id="ARBA00022517"/>
    </source>
</evidence>
<reference evidence="13 14" key="2">
    <citation type="journal article" date="2013" name="IMA Fungus">
        <title>IMA Genome-F 1: Ceratocystis fimbriata: Draft nuclear genome sequence for the plant pathogen, Ceratocystis fimbriata.</title>
        <authorList>
            <person name="Wilken P.M."/>
            <person name="Steenkamp E.T."/>
            <person name="Wingfield M.J."/>
            <person name="de Beer Z.W."/>
            <person name="Wingfield B.D."/>
        </authorList>
    </citation>
    <scope>NUCLEOTIDE SEQUENCE [LARGE SCALE GENOMIC DNA]</scope>
    <source>
        <strain evidence="13 14">CBS 114723</strain>
    </source>
</reference>
<evidence type="ECO:0000259" key="12">
    <source>
        <dbReference type="SMART" id="SM01036"/>
    </source>
</evidence>
<keyword evidence="6 11" id="KW-0698">rRNA processing</keyword>
<feature type="transmembrane region" description="Helical" evidence="11">
    <location>
        <begin position="133"/>
        <end position="155"/>
    </location>
</feature>
<dbReference type="InterPro" id="IPR040191">
    <property type="entry name" value="UTP10"/>
</dbReference>
<evidence type="ECO:0000256" key="10">
    <source>
        <dbReference type="ARBA" id="ARBA00025076"/>
    </source>
</evidence>
<sequence>MSTSLAAQLAQISARSKATLDVKAQKAAHSKSLIWDHKVAATQTYHSIYKACYSGFEDLCGLDARFAPFSNTLFSEQSQDEDRSTLSEEENKQLDRKIESFLRLVGSRLRLMPAIKAVEWLIRRFRIHEHNTAVLLTTFLPFHSIPAFVTLLSILPKTLPIEYRFLSPYVRSTQNPPRAAIVLQAINQPAFLAMLSEYTLESARSLAHYQTLISFWGGIMTEAINGQLDKAKTGRTAIQADNDMTLLHRVGPTLGEALVMKKVPQLQIATYMALSVFVSKGDLGDSAVSAFMEQVVAGWTSETVRSGLICMAILSQYRSAKQVSGKVAKALLKVADVEKLLVEIGREWRIDKLANGLCLALAERSLKKSDSRGLRIIKGIMLAGILTAKQLFVLFKVLLVTAMRLDDESDKDGHMRKDIGTVLIDLSNNQGECGEVIQAAIEDLDFDMDALEMKLDMSIRRKKALDPATAADDNVEETTAEIKEDVRETLAALKTEKARLLSCLSGEAGAVFETLTRVFLLIVSSQTADQAMFDDFCKLPMLSQGSAVSDTTYITFFLRIISGAYPALARAAALDMIKNRLKEKDVAGQDFQALLPYCMTALNDPSKKVRQAATDLLVVVDRIYPDTSKPPQLPVWGQEKLYADGQKLQWLTTAMASATLRDILMPSLEECIMSHDHVCSTLEAALDSSKSSMKSSARLSLLTFLAGQVSATPSLVVKSRLLNAINRVKGVGSTTRTQLLLHVLLWWAELAPEEALRLGQRDNVDLEALSKQIVGVIVPNDAKGLESLLAILKKNAVATSETDNEGVSGEGRTGFTQAIFSRVQSMWPAMKSSTRSSIASTMLELSQATETPDAVSSESAELLRNVRLDTDILLSFLATLDMPTSMSVTRTTETPDKRRRVSLDGPAAASANEALRRATFVLQLVEGAGPANHPQVLGSLFEVLSKLHAFRSVIGSEMGYLQNLILQSILAIIPVYRANSGLTLNIPQSHGELIVNCIQTTASPVVQNSALLVIASLAATAPEVVVHVVMPVFAFVGASILRQSDDYSAYVVNQTIKEVVPPLLDSFRRGKRNPVSSAAELLLSFTASYSHVPAHRRQRLFATLVETLGAQEFLFAVVAMLVQKEDASSSILAFVGELARKYSVTVQLDTCTKLVGLVSDVFTPPPTMASALLGDALKGVQDPPAVALRQLTAVTSLLSGRRLKAQAAKAMAKDDMESAEARELYSRLLEGILVLAENLKTQETLRKECGDALASLLNLLSIGEFVKAVEGLLDRPDMGLRHRVLQALESRIDAESNTDTASRNVLLSFLPTLIATLRDSQDVRYKHTAIACVDKLAEKYGRKDIEGVLAAASTIVGDSCLGSSDSRLRVMALLCLASLVDVLQDSIVPVLPGALTRVISYLAESVQTVSKNESSVELHVACYTFVLAVAQQLPYMISASILDQLLLVSHTSASVEGLSPDASAARAECLEALVTMLEPKIVFKALAKGWAGSIKAGFAAAEAHVALLGKAIEKHSKATISKNVAPLSALLFEALDMRRITASHGQTSELESPRFSALEAAVNAVALKLIYKLNDAVFRPVFSRLIEWSATALPNTDASGRVLRALSVYNFLGVFFDALKGIVTNYATYILDDSVRILAKPAGKSADERRLHDAVLRVLETCFKNDSDEFWQNPSHFNTISPVLLTQFGHASSVSEPPATLIDATVALAGAADSQVHQKELNSALLKHLRNESAGVRLAAVLAQQKMTDVHGEEWLAMLPEMLPFIGELQEDNDETVEKETHRWIIKIETVLGENLDAMLQ</sequence>
<accession>A0A2C5X3A7</accession>
<protein>
    <recommendedName>
        <fullName evidence="4 11">U3 small nucleolar RNA-associated protein 10</fullName>
    </recommendedName>
</protein>
<keyword evidence="9 11" id="KW-0687">Ribonucleoprotein</keyword>
<keyword evidence="11" id="KW-0812">Transmembrane</keyword>
<dbReference type="Gene3D" id="1.25.10.10">
    <property type="entry name" value="Leucine-rich Repeat Variant"/>
    <property type="match status" value="3"/>
</dbReference>
<dbReference type="Pfam" id="PF08146">
    <property type="entry name" value="BP28CT"/>
    <property type="match status" value="1"/>
</dbReference>
<comment type="similarity">
    <text evidence="2 11">Belongs to the HEATR1/UTP10 family.</text>
</comment>
<dbReference type="Pfam" id="PF23243">
    <property type="entry name" value="HEAT_HEATR1"/>
    <property type="match status" value="1"/>
</dbReference>
<dbReference type="InterPro" id="IPR022125">
    <property type="entry name" value="U3snoRNP10_N"/>
</dbReference>
<reference evidence="13 14" key="1">
    <citation type="journal article" date="2013" name="Fungal Biol.">
        <title>Analysis of microsatellite markers in the genome of the plant pathogen Ceratocystis fimbriata.</title>
        <authorList>
            <person name="Simpson M.C."/>
            <person name="Wilken P.M."/>
            <person name="Coetzee M.P."/>
            <person name="Wingfield M.J."/>
            <person name="Wingfield B.D."/>
        </authorList>
    </citation>
    <scope>NUCLEOTIDE SEQUENCE [LARGE SCALE GENOMIC DNA]</scope>
    <source>
        <strain evidence="13 14">CBS 114723</strain>
    </source>
</reference>
<dbReference type="InterPro" id="IPR000357">
    <property type="entry name" value="HEAT"/>
</dbReference>
<dbReference type="Pfam" id="PF12397">
    <property type="entry name" value="U3snoRNP10"/>
    <property type="match status" value="1"/>
</dbReference>
<feature type="domain" description="BP28 C-terminal" evidence="12">
    <location>
        <begin position="1517"/>
        <end position="1670"/>
    </location>
</feature>
<comment type="subcellular location">
    <subcellularLocation>
        <location evidence="1 11">Nucleus</location>
        <location evidence="1 11">Nucleolus</location>
    </subcellularLocation>
</comment>
<evidence type="ECO:0000313" key="13">
    <source>
        <dbReference type="EMBL" id="PHH54298.1"/>
    </source>
</evidence>
<evidence type="ECO:0000256" key="1">
    <source>
        <dbReference type="ARBA" id="ARBA00004604"/>
    </source>
</evidence>